<feature type="region of interest" description="Disordered" evidence="6">
    <location>
        <begin position="351"/>
        <end position="444"/>
    </location>
</feature>
<proteinExistence type="predicted"/>
<sequence>MATEPPPNANLLSTHSRNLATPPPLPPRTPPVTLTSSDARLPAPVNNGHLPPSPNAEAAIIPLKTSSDSTPEGRNATTSQVDALESAPARLSTPPQNISSNLLDLPKMLPIPPRQSSRLSPPRRSSPLRDPPPLPPRQRSPILGQPTPVSKQQLDESSDALPPGQPTQSSNTDSPSTAHQDKGDPLRSNLSAKEIHTKAVHHVEASEPSLTILGITPLMWAGLAIFFLLGIKLLGWHKFSLIAACGLAPVAALWLLPLPSFSHNEPSLPPQPADNVGWINHTLRTLFPLVSTDVLTPFVDLLEDALVQQVPPIVTSVRCTDVSLGREPIQLTSLRTITDDEWFASIAQGAAATGKGHSGTRSNALPSTLAKGGETGGETTQASDLSDFGPETASDTSGAWRRTHVRTVSGASNRSNKATKSIGPLGTKGSAEAKPVRPLSVSSQFSLGKETAKLRKRDNIVRRLRRGRHRHDEGLDEFDECVDEELNFDELQKGGAKGFYVNYEVSFTYRSTREMSKTGTGLHMLAYFGWGVKGLGGSEIPVFIDVLQLNGTLRLRLLLSPSPPFAREAQFTFVKMPEFDISARPLRNFGFGSVNAMDIPLLKTYVQKSIAQVAGSFVSPRHFHLDVNRLLLGKDAAMRTKAVGVLYLMIHGCDDLPRTDTLGSCDPYVAVSFSKFDKPLFSTRTIVNTLDPVFEEPAFLLVSSESIEVGEQLLLKVWDSDRFSMDDSIGQVKVDIAEIIELSERTNHGYELFRRHDDLMPEQPGMRAQGQIDWSVRFFPLWQVPVSEFHRRLEAIRDRRGDDDKTVAPWWLKWLDDWIEKPEWELERAKRRKEMVDNFTGERERDEIEAAMPPTDEFPSGVLQFHVHQCAELEMYPDAGTFSGSNISRRKSPASGKPALSDVIDRAPGENPEPPSAYAEVHLNDKYVFRTRTKRVNPQPYFNALSERFICDWREARIRFVVKDERDREHDPIIGIVSLRLRDVLSSCSQTTRWFPIVGGLGFGKLRISLLFKPVDIKLPRGLSSFDVCTFEMARLQTTDFEEALGKMPCMVIESEYDRVILQGPAEEAGYHEDDEGNGRPRSGTVTSVTAKRLSDRPFTMPRVQDAALGWDLPSPVRLAVQYRHSCSMVLSLVTRRRLQKNRVHALAVLSLTGVPDNEVTQRTVPVFATASVEDAMRANAAYVAHAALANAAPPNLPEYVQAIGFIKVEFALHPGVSRAHRKLGKRDLRFKAVYDGWEATRLLQHPHETEDGASESSDVELSADEVASGKESAEAMRNDDVRSLREGRSHVKALHKNNKGIFQLKIARTGKFVKDKVQARVLSTTGKTNLAQRPHGADVHVEEEGVSRVG</sequence>
<dbReference type="Pfam" id="PF25669">
    <property type="entry name" value="SMP_MUG190-like"/>
    <property type="match status" value="2"/>
</dbReference>
<name>A0AA48I8E3_9TREE</name>
<evidence type="ECO:0000256" key="5">
    <source>
        <dbReference type="ARBA" id="ARBA00022989"/>
    </source>
</evidence>
<dbReference type="PROSITE" id="PS50004">
    <property type="entry name" value="C2"/>
    <property type="match status" value="2"/>
</dbReference>
<feature type="compositionally biased region" description="Low complexity" evidence="6">
    <location>
        <begin position="114"/>
        <end position="125"/>
    </location>
</feature>
<dbReference type="SUPFAM" id="SSF49562">
    <property type="entry name" value="C2 domain (Calcium/lipid-binding domain, CaLB)"/>
    <property type="match status" value="2"/>
</dbReference>
<dbReference type="KEGG" id="ccac:CcaHIS019_0108000"/>
<evidence type="ECO:0000313" key="9">
    <source>
        <dbReference type="EMBL" id="BEI88082.1"/>
    </source>
</evidence>
<dbReference type="GO" id="GO:0005789">
    <property type="term" value="C:endoplasmic reticulum membrane"/>
    <property type="evidence" value="ECO:0007669"/>
    <property type="project" value="UniProtKB-SubCell"/>
</dbReference>
<keyword evidence="4" id="KW-0256">Endoplasmic reticulum</keyword>
<dbReference type="CDD" id="cd04052">
    <property type="entry name" value="C2B_Tricalbin-like"/>
    <property type="match status" value="1"/>
</dbReference>
<dbReference type="Proteomes" id="UP001233271">
    <property type="component" value="Chromosome 1"/>
</dbReference>
<keyword evidence="10" id="KW-1185">Reference proteome</keyword>
<dbReference type="Pfam" id="PF00168">
    <property type="entry name" value="C2"/>
    <property type="match status" value="2"/>
</dbReference>
<dbReference type="InterPro" id="IPR037765">
    <property type="entry name" value="C2B_Tricalbin"/>
</dbReference>
<reference evidence="9" key="1">
    <citation type="journal article" date="2023" name="BMC Genomics">
        <title>Chromosome-level genome assemblies of Cutaneotrichosporon spp. (Trichosporonales, Basidiomycota) reveal imbalanced evolution between nucleotide sequences and chromosome synteny.</title>
        <authorList>
            <person name="Kobayashi Y."/>
            <person name="Kayamori A."/>
            <person name="Aoki K."/>
            <person name="Shiwa Y."/>
            <person name="Matsutani M."/>
            <person name="Fujita N."/>
            <person name="Sugita T."/>
            <person name="Iwasaki W."/>
            <person name="Tanaka N."/>
            <person name="Takashima M."/>
        </authorList>
    </citation>
    <scope>NUCLEOTIDE SEQUENCE</scope>
    <source>
        <strain evidence="9">HIS019</strain>
    </source>
</reference>
<evidence type="ECO:0000256" key="1">
    <source>
        <dbReference type="ARBA" id="ARBA00004586"/>
    </source>
</evidence>
<keyword evidence="7" id="KW-0472">Membrane</keyword>
<feature type="transmembrane region" description="Helical" evidence="7">
    <location>
        <begin position="210"/>
        <end position="229"/>
    </location>
</feature>
<accession>A0AA48I8E3</accession>
<feature type="region of interest" description="Disordered" evidence="6">
    <location>
        <begin position="1246"/>
        <end position="1281"/>
    </location>
</feature>
<feature type="transmembrane region" description="Helical" evidence="7">
    <location>
        <begin position="241"/>
        <end position="261"/>
    </location>
</feature>
<evidence type="ECO:0000256" key="4">
    <source>
        <dbReference type="ARBA" id="ARBA00022824"/>
    </source>
</evidence>
<comment type="subcellular location">
    <subcellularLocation>
        <location evidence="1">Endoplasmic reticulum membrane</location>
    </subcellularLocation>
</comment>
<dbReference type="PANTHER" id="PTHR47348:SF3">
    <property type="entry name" value="MEIOTICALLY UP-REGULATED GENE 190 PROTEIN"/>
    <property type="match status" value="1"/>
</dbReference>
<feature type="compositionally biased region" description="Polar residues" evidence="6">
    <location>
        <begin position="64"/>
        <end position="81"/>
    </location>
</feature>
<feature type="compositionally biased region" description="Pro residues" evidence="6">
    <location>
        <begin position="21"/>
        <end position="30"/>
    </location>
</feature>
<dbReference type="PANTHER" id="PTHR47348">
    <property type="entry name" value="MEIOTICALLY UP-REGULATED GENE 190 PROTEIN"/>
    <property type="match status" value="1"/>
</dbReference>
<protein>
    <recommendedName>
        <fullName evidence="8">C2 domain-containing protein</fullName>
    </recommendedName>
</protein>
<feature type="region of interest" description="Disordered" evidence="6">
    <location>
        <begin position="1330"/>
        <end position="1351"/>
    </location>
</feature>
<evidence type="ECO:0000259" key="8">
    <source>
        <dbReference type="PROSITE" id="PS50004"/>
    </source>
</evidence>
<feature type="compositionally biased region" description="Polar residues" evidence="6">
    <location>
        <begin position="166"/>
        <end position="178"/>
    </location>
</feature>
<feature type="compositionally biased region" description="Polar residues" evidence="6">
    <location>
        <begin position="93"/>
        <end position="102"/>
    </location>
</feature>
<dbReference type="InterPro" id="IPR000008">
    <property type="entry name" value="C2_dom"/>
</dbReference>
<dbReference type="InterPro" id="IPR035892">
    <property type="entry name" value="C2_domain_sf"/>
</dbReference>
<dbReference type="EMBL" id="AP028212">
    <property type="protein sequence ID" value="BEI88082.1"/>
    <property type="molecule type" value="Genomic_DNA"/>
</dbReference>
<keyword evidence="3" id="KW-0677">Repeat</keyword>
<dbReference type="GeneID" id="85491953"/>
<gene>
    <name evidence="9" type="ORF">CcaverHIS019_0108000</name>
</gene>
<keyword evidence="2 7" id="KW-0812">Transmembrane</keyword>
<feature type="compositionally biased region" description="Basic and acidic residues" evidence="6">
    <location>
        <begin position="1336"/>
        <end position="1351"/>
    </location>
</feature>
<dbReference type="RefSeq" id="XP_060453348.1">
    <property type="nucleotide sequence ID" value="XM_060604099.1"/>
</dbReference>
<evidence type="ECO:0000313" key="10">
    <source>
        <dbReference type="Proteomes" id="UP001233271"/>
    </source>
</evidence>
<dbReference type="GO" id="GO:0061817">
    <property type="term" value="P:endoplasmic reticulum-plasma membrane tethering"/>
    <property type="evidence" value="ECO:0007669"/>
    <property type="project" value="InterPro"/>
</dbReference>
<evidence type="ECO:0000256" key="2">
    <source>
        <dbReference type="ARBA" id="ARBA00022692"/>
    </source>
</evidence>
<organism evidence="9 10">
    <name type="scientific">Cutaneotrichosporon cavernicola</name>
    <dbReference type="NCBI Taxonomy" id="279322"/>
    <lineage>
        <taxon>Eukaryota</taxon>
        <taxon>Fungi</taxon>
        <taxon>Dikarya</taxon>
        <taxon>Basidiomycota</taxon>
        <taxon>Agaricomycotina</taxon>
        <taxon>Tremellomycetes</taxon>
        <taxon>Trichosporonales</taxon>
        <taxon>Trichosporonaceae</taxon>
        <taxon>Cutaneotrichosporon</taxon>
    </lineage>
</organism>
<keyword evidence="5 7" id="KW-1133">Transmembrane helix</keyword>
<dbReference type="Gene3D" id="2.60.40.150">
    <property type="entry name" value="C2 domain"/>
    <property type="match status" value="2"/>
</dbReference>
<feature type="domain" description="C2" evidence="8">
    <location>
        <begin position="626"/>
        <end position="750"/>
    </location>
</feature>
<evidence type="ECO:0000256" key="7">
    <source>
        <dbReference type="SAM" id="Phobius"/>
    </source>
</evidence>
<feature type="region of interest" description="Disordered" evidence="6">
    <location>
        <begin position="884"/>
        <end position="915"/>
    </location>
</feature>
<feature type="domain" description="C2" evidence="8">
    <location>
        <begin position="844"/>
        <end position="995"/>
    </location>
</feature>
<feature type="compositionally biased region" description="Polar residues" evidence="6">
    <location>
        <begin position="10"/>
        <end position="19"/>
    </location>
</feature>
<evidence type="ECO:0000256" key="3">
    <source>
        <dbReference type="ARBA" id="ARBA00022737"/>
    </source>
</evidence>
<feature type="compositionally biased region" description="Basic and acidic residues" evidence="6">
    <location>
        <begin position="1268"/>
        <end position="1281"/>
    </location>
</feature>
<feature type="compositionally biased region" description="Polar residues" evidence="6">
    <location>
        <begin position="409"/>
        <end position="419"/>
    </location>
</feature>
<dbReference type="Pfam" id="PF25331">
    <property type="entry name" value="C2_Mug190_3rd"/>
    <property type="match status" value="1"/>
</dbReference>
<feature type="region of interest" description="Disordered" evidence="6">
    <location>
        <begin position="1"/>
        <end position="187"/>
    </location>
</feature>
<feature type="compositionally biased region" description="Pro residues" evidence="6">
    <location>
        <begin position="129"/>
        <end position="138"/>
    </location>
</feature>
<feature type="compositionally biased region" description="Acidic residues" evidence="6">
    <location>
        <begin position="1252"/>
        <end position="1264"/>
    </location>
</feature>
<dbReference type="SMART" id="SM00239">
    <property type="entry name" value="C2"/>
    <property type="match status" value="2"/>
</dbReference>
<dbReference type="InterPro" id="IPR057349">
    <property type="entry name" value="C2_Mug190_3rd"/>
</dbReference>
<evidence type="ECO:0000256" key="6">
    <source>
        <dbReference type="SAM" id="MobiDB-lite"/>
    </source>
</evidence>